<organism evidence="7 8">
    <name type="scientific">Halobacillus salinarum</name>
    <dbReference type="NCBI Taxonomy" id="2932257"/>
    <lineage>
        <taxon>Bacteria</taxon>
        <taxon>Bacillati</taxon>
        <taxon>Bacillota</taxon>
        <taxon>Bacilli</taxon>
        <taxon>Bacillales</taxon>
        <taxon>Bacillaceae</taxon>
        <taxon>Halobacillus</taxon>
    </lineage>
</organism>
<reference evidence="7 8" key="1">
    <citation type="submission" date="2022-04" db="EMBL/GenBank/DDBJ databases">
        <title>Halobacillus sp. isolated from saltern.</title>
        <authorList>
            <person name="Won M."/>
            <person name="Lee C.-M."/>
            <person name="Woen H.-Y."/>
            <person name="Kwon S.-W."/>
        </authorList>
    </citation>
    <scope>NUCLEOTIDE SEQUENCE [LARGE SCALE GENOMIC DNA]</scope>
    <source>
        <strain evidence="7 8">SSBR10-3</strain>
    </source>
</reference>
<dbReference type="InterPro" id="IPR022493">
    <property type="entry name" value="CHP03716_TM_YkoY"/>
</dbReference>
<comment type="subcellular location">
    <subcellularLocation>
        <location evidence="1">Membrane</location>
        <topology evidence="1">Multi-pass membrane protein</topology>
    </subcellularLocation>
</comment>
<feature type="transmembrane region" description="Helical" evidence="6">
    <location>
        <begin position="66"/>
        <end position="86"/>
    </location>
</feature>
<evidence type="ECO:0000256" key="6">
    <source>
        <dbReference type="SAM" id="Phobius"/>
    </source>
</evidence>
<feature type="transmembrane region" description="Helical" evidence="6">
    <location>
        <begin position="164"/>
        <end position="186"/>
    </location>
</feature>
<keyword evidence="8" id="KW-1185">Reference proteome</keyword>
<dbReference type="InterPro" id="IPR005496">
    <property type="entry name" value="Integral_membrane_TerC"/>
</dbReference>
<feature type="transmembrane region" description="Helical" evidence="6">
    <location>
        <begin position="198"/>
        <end position="215"/>
    </location>
</feature>
<dbReference type="PANTHER" id="PTHR30238:SF6">
    <property type="entry name" value="TERC-LIKE PROTEIN"/>
    <property type="match status" value="1"/>
</dbReference>
<accession>A0ABY4EJ11</accession>
<dbReference type="Pfam" id="PF03741">
    <property type="entry name" value="TerC"/>
    <property type="match status" value="1"/>
</dbReference>
<evidence type="ECO:0000256" key="5">
    <source>
        <dbReference type="ARBA" id="ARBA00023136"/>
    </source>
</evidence>
<evidence type="ECO:0000256" key="1">
    <source>
        <dbReference type="ARBA" id="ARBA00004141"/>
    </source>
</evidence>
<evidence type="ECO:0000256" key="4">
    <source>
        <dbReference type="ARBA" id="ARBA00022989"/>
    </source>
</evidence>
<feature type="transmembrane region" description="Helical" evidence="6">
    <location>
        <begin position="132"/>
        <end position="158"/>
    </location>
</feature>
<keyword evidence="3 6" id="KW-0812">Transmembrane</keyword>
<feature type="transmembrane region" description="Helical" evidence="6">
    <location>
        <begin position="221"/>
        <end position="241"/>
    </location>
</feature>
<dbReference type="RefSeq" id="WP_244709524.1">
    <property type="nucleotide sequence ID" value="NZ_CP095073.1"/>
</dbReference>
<protein>
    <submittedName>
        <fullName evidence="7">TerC family protein</fullName>
    </submittedName>
</protein>
<keyword evidence="4 6" id="KW-1133">Transmembrane helix</keyword>
<dbReference type="EMBL" id="CP095073">
    <property type="protein sequence ID" value="UOQ43955.1"/>
    <property type="molecule type" value="Genomic_DNA"/>
</dbReference>
<dbReference type="NCBIfam" id="TIGR03716">
    <property type="entry name" value="R_switched_YkoY"/>
    <property type="match status" value="1"/>
</dbReference>
<proteinExistence type="inferred from homology"/>
<sequence length="262" mass="29358">MEIIHQILSTYASFFNWEMWGEVLTDPVAWGYIGTLVVLEGLLSADNALVLAVMVKHLPKKQQKKALTYGLFGAYFFRVLFIGLGVYLVKFWWIKLLGAAYLAWLVIKYFWKGEDDDEAGAVNKNGWAARTFGLFWATVISVEIMDLAFSVDSILAAFAVSEEVWILFLGGALGILMMRTVAKVFLVLIDKVPELETTAYVLIGIIAVKMGLSTFDVHVHHLVFFSVLIAAFLITFVVHYFNTKSGKHESDSLKEVAASKEK</sequence>
<evidence type="ECO:0000256" key="3">
    <source>
        <dbReference type="ARBA" id="ARBA00022692"/>
    </source>
</evidence>
<feature type="transmembrane region" description="Helical" evidence="6">
    <location>
        <begin position="92"/>
        <end position="111"/>
    </location>
</feature>
<evidence type="ECO:0000256" key="2">
    <source>
        <dbReference type="ARBA" id="ARBA00007511"/>
    </source>
</evidence>
<feature type="transmembrane region" description="Helical" evidence="6">
    <location>
        <begin position="29"/>
        <end position="54"/>
    </location>
</feature>
<gene>
    <name evidence="7" type="ORF">MUN89_19125</name>
</gene>
<dbReference type="Proteomes" id="UP000831787">
    <property type="component" value="Chromosome"/>
</dbReference>
<dbReference type="PANTHER" id="PTHR30238">
    <property type="entry name" value="MEMBRANE BOUND PREDICTED REDOX MODULATOR"/>
    <property type="match status" value="1"/>
</dbReference>
<keyword evidence="5 6" id="KW-0472">Membrane</keyword>
<comment type="similarity">
    <text evidence="2">Belongs to the TerC family.</text>
</comment>
<name>A0ABY4EJ11_9BACI</name>
<evidence type="ECO:0000313" key="7">
    <source>
        <dbReference type="EMBL" id="UOQ43955.1"/>
    </source>
</evidence>
<evidence type="ECO:0000313" key="8">
    <source>
        <dbReference type="Proteomes" id="UP000831787"/>
    </source>
</evidence>